<evidence type="ECO:0000313" key="2">
    <source>
        <dbReference type="EMBL" id="VYS97697.1"/>
    </source>
</evidence>
<dbReference type="AlphaFoldDB" id="A0A6N2SVX2"/>
<keyword evidence="1" id="KW-1133">Transmembrane helix</keyword>
<evidence type="ECO:0000256" key="1">
    <source>
        <dbReference type="SAM" id="Phobius"/>
    </source>
</evidence>
<dbReference type="EMBL" id="CACRTD010000021">
    <property type="protein sequence ID" value="VYS97697.1"/>
    <property type="molecule type" value="Genomic_DNA"/>
</dbReference>
<feature type="transmembrane region" description="Helical" evidence="1">
    <location>
        <begin position="88"/>
        <end position="109"/>
    </location>
</feature>
<feature type="transmembrane region" description="Helical" evidence="1">
    <location>
        <begin position="61"/>
        <end position="82"/>
    </location>
</feature>
<keyword evidence="1" id="KW-0812">Transmembrane</keyword>
<accession>A0A6N2SVX2</accession>
<sequence length="110" mass="12520">MIYVYLLLTLFGAANTTTKEWEKSTYDYTPIFHTILYQIVGILSFIVAIIALIVTCTQEWWYPIGMVIASIITNRIMLPIFNSLGIRHIINLLSLVAIPILVIILLCSIF</sequence>
<protein>
    <submittedName>
        <fullName evidence="2">Uncharacterized protein</fullName>
    </submittedName>
</protein>
<organism evidence="2">
    <name type="scientific">Bacteroides ovatus</name>
    <dbReference type="NCBI Taxonomy" id="28116"/>
    <lineage>
        <taxon>Bacteria</taxon>
        <taxon>Pseudomonadati</taxon>
        <taxon>Bacteroidota</taxon>
        <taxon>Bacteroidia</taxon>
        <taxon>Bacteroidales</taxon>
        <taxon>Bacteroidaceae</taxon>
        <taxon>Bacteroides</taxon>
    </lineage>
</organism>
<gene>
    <name evidence="2" type="ORF">BOLFYP28_00935</name>
</gene>
<proteinExistence type="predicted"/>
<keyword evidence="1" id="KW-0472">Membrane</keyword>
<reference evidence="2" key="1">
    <citation type="submission" date="2019-11" db="EMBL/GenBank/DDBJ databases">
        <authorList>
            <person name="Feng L."/>
        </authorList>
    </citation>
    <scope>NUCLEOTIDE SEQUENCE</scope>
    <source>
        <strain evidence="2">BovatusLFYP28</strain>
    </source>
</reference>
<feature type="transmembrane region" description="Helical" evidence="1">
    <location>
        <begin position="35"/>
        <end position="54"/>
    </location>
</feature>
<name>A0A6N2SVX2_BACOV</name>